<feature type="transmembrane region" description="Helical" evidence="1">
    <location>
        <begin position="18"/>
        <end position="37"/>
    </location>
</feature>
<reference evidence="2 3" key="1">
    <citation type="submission" date="2024-11" db="EMBL/GenBank/DDBJ databases">
        <title>First Report of Moraxella oculi in Brazil in an Infectious Bovine Keratoconjunctivitis Outbreak.</title>
        <authorList>
            <person name="Carvalho C.V."/>
            <person name="Domingues R."/>
            <person name="Coutinho C."/>
            <person name="Honorio N.T.B.S."/>
            <person name="Faza D.R.L.R."/>
            <person name="Carvalho W.A."/>
            <person name="Machado A.B.F."/>
            <person name="Martins M.F."/>
            <person name="Gaspar E.B."/>
        </authorList>
    </citation>
    <scope>NUCLEOTIDE SEQUENCE [LARGE SCALE GENOMIC DNA]</scope>
    <source>
        <strain evidence="2 3">2117LE</strain>
    </source>
</reference>
<dbReference type="RefSeq" id="WP_407068689.1">
    <property type="nucleotide sequence ID" value="NZ_JBJJXE010000002.1"/>
</dbReference>
<name>A0ABW8U507_9GAMM</name>
<comment type="caution">
    <text evidence="2">The sequence shown here is derived from an EMBL/GenBank/DDBJ whole genome shotgun (WGS) entry which is preliminary data.</text>
</comment>
<keyword evidence="1" id="KW-0472">Membrane</keyword>
<accession>A0ABW8U507</accession>
<evidence type="ECO:0000256" key="1">
    <source>
        <dbReference type="SAM" id="Phobius"/>
    </source>
</evidence>
<keyword evidence="1" id="KW-1133">Transmembrane helix</keyword>
<sequence length="42" mass="4678">MIELNSLIRLAWQKKVDMWGIVGIGLILLGVVVLNVLSKMGR</sequence>
<organism evidence="2 3">
    <name type="scientific">Moraxella oculi</name>
    <dbReference type="NCBI Taxonomy" id="2940516"/>
    <lineage>
        <taxon>Bacteria</taxon>
        <taxon>Pseudomonadati</taxon>
        <taxon>Pseudomonadota</taxon>
        <taxon>Gammaproteobacteria</taxon>
        <taxon>Moraxellales</taxon>
        <taxon>Moraxellaceae</taxon>
        <taxon>Moraxella</taxon>
    </lineage>
</organism>
<evidence type="ECO:0000313" key="2">
    <source>
        <dbReference type="EMBL" id="MFL1731935.1"/>
    </source>
</evidence>
<proteinExistence type="predicted"/>
<keyword evidence="3" id="KW-1185">Reference proteome</keyword>
<dbReference type="Proteomes" id="UP001624684">
    <property type="component" value="Unassembled WGS sequence"/>
</dbReference>
<gene>
    <name evidence="2" type="ORF">ACJHVH_02810</name>
</gene>
<keyword evidence="1" id="KW-0812">Transmembrane</keyword>
<dbReference type="EMBL" id="JBJJXE010000002">
    <property type="protein sequence ID" value="MFL1731935.1"/>
    <property type="molecule type" value="Genomic_DNA"/>
</dbReference>
<evidence type="ECO:0000313" key="3">
    <source>
        <dbReference type="Proteomes" id="UP001624684"/>
    </source>
</evidence>
<protein>
    <submittedName>
        <fullName evidence="2">Uncharacterized protein</fullName>
    </submittedName>
</protein>